<evidence type="ECO:0000313" key="12">
    <source>
        <dbReference type="Proteomes" id="UP000193963"/>
    </source>
</evidence>
<evidence type="ECO:0000256" key="3">
    <source>
        <dbReference type="ARBA" id="ARBA00022475"/>
    </source>
</evidence>
<dbReference type="Proteomes" id="UP000193963">
    <property type="component" value="Unassembled WGS sequence"/>
</dbReference>
<keyword evidence="6 9" id="KW-1133">Transmembrane helix</keyword>
<evidence type="ECO:0000256" key="8">
    <source>
        <dbReference type="ARBA" id="ARBA00023169"/>
    </source>
</evidence>
<dbReference type="EMBL" id="FWFN01000009">
    <property type="protein sequence ID" value="SLN70167.1"/>
    <property type="molecule type" value="Genomic_DNA"/>
</dbReference>
<keyword evidence="4 11" id="KW-0808">Transferase</keyword>
<dbReference type="GO" id="GO:0016780">
    <property type="term" value="F:phosphotransferase activity, for other substituted phosphate groups"/>
    <property type="evidence" value="ECO:0007669"/>
    <property type="project" value="TreeGrafter"/>
</dbReference>
<feature type="domain" description="Bacterial sugar transferase" evidence="10">
    <location>
        <begin position="106"/>
        <end position="294"/>
    </location>
</feature>
<dbReference type="PANTHER" id="PTHR30576:SF4">
    <property type="entry name" value="UNDECAPRENYL-PHOSPHATE GALACTOSE PHOSPHOTRANSFERASE"/>
    <property type="match status" value="1"/>
</dbReference>
<dbReference type="InterPro" id="IPR003362">
    <property type="entry name" value="Bact_transf"/>
</dbReference>
<comment type="subcellular location">
    <subcellularLocation>
        <location evidence="1">Cell membrane</location>
    </subcellularLocation>
</comment>
<organism evidence="11 12">
    <name type="scientific">Pseudooceanicola marinus</name>
    <dbReference type="NCBI Taxonomy" id="396013"/>
    <lineage>
        <taxon>Bacteria</taxon>
        <taxon>Pseudomonadati</taxon>
        <taxon>Pseudomonadota</taxon>
        <taxon>Alphaproteobacteria</taxon>
        <taxon>Rhodobacterales</taxon>
        <taxon>Paracoccaceae</taxon>
        <taxon>Pseudooceanicola</taxon>
    </lineage>
</organism>
<keyword evidence="8" id="KW-0270">Exopolysaccharide synthesis</keyword>
<accession>A0A1X7A4N3</accession>
<comment type="similarity">
    <text evidence="2">Belongs to the bacterial sugar transferase family.</text>
</comment>
<evidence type="ECO:0000256" key="1">
    <source>
        <dbReference type="ARBA" id="ARBA00004236"/>
    </source>
</evidence>
<dbReference type="PANTHER" id="PTHR30576">
    <property type="entry name" value="COLANIC BIOSYNTHESIS UDP-GLUCOSE LIPID CARRIER TRANSFERASE"/>
    <property type="match status" value="1"/>
</dbReference>
<keyword evidence="3" id="KW-1003">Cell membrane</keyword>
<dbReference type="EC" id="2.7.8.-" evidence="11"/>
<sequence length="298" mass="32801">MFADYVTMLLAAIGAVLLAAASRILADDIKVFVPKICVKLIRRAAAGVSEDHSAALEEEWLSHLDDIPEITGKAWHALSLFFFGAPKISREVGRSSAASSKYARQKRVFDLAFAAFFLPGILPVILTIWVLLTLREDGSSFVRVRVVGKNGRPFYARKFRTVHEDCEGRLAAYLSSNPLEMNRYLCGVPLENDPRVTKIGQFLRVTALDELPWIFSLLKGDMSVVGPRPVSACDIEKSHRAQSAFAPGLFGTWALAAMGAQGSSGLGSPDEEYSKKASFITDLKIIYALFRAVMRQSR</sequence>
<keyword evidence="12" id="KW-1185">Reference proteome</keyword>
<dbReference type="GO" id="GO:0000271">
    <property type="term" value="P:polysaccharide biosynthetic process"/>
    <property type="evidence" value="ECO:0007669"/>
    <property type="project" value="UniProtKB-KW"/>
</dbReference>
<evidence type="ECO:0000256" key="9">
    <source>
        <dbReference type="SAM" id="Phobius"/>
    </source>
</evidence>
<reference evidence="12" key="1">
    <citation type="submission" date="2017-03" db="EMBL/GenBank/DDBJ databases">
        <authorList>
            <person name="Rodrigo-Torres L."/>
            <person name="Arahal R.D."/>
            <person name="Lucena T."/>
        </authorList>
    </citation>
    <scope>NUCLEOTIDE SEQUENCE [LARGE SCALE GENOMIC DNA]</scope>
    <source>
        <strain evidence="12">CECT 7751</strain>
    </source>
</reference>
<dbReference type="GO" id="GO:0005886">
    <property type="term" value="C:plasma membrane"/>
    <property type="evidence" value="ECO:0007669"/>
    <property type="project" value="UniProtKB-SubCell"/>
</dbReference>
<protein>
    <submittedName>
        <fullName evidence="11">Putative undecaprenyl-phosphate N-acetylgalactosaminyl 1-phosphate transferase</fullName>
        <ecNumber evidence="11">2.7.8.-</ecNumber>
    </submittedName>
</protein>
<evidence type="ECO:0000256" key="7">
    <source>
        <dbReference type="ARBA" id="ARBA00023136"/>
    </source>
</evidence>
<evidence type="ECO:0000313" key="11">
    <source>
        <dbReference type="EMBL" id="SLN70167.1"/>
    </source>
</evidence>
<gene>
    <name evidence="11" type="primary">tuaA</name>
    <name evidence="11" type="ORF">PSM7751_03696</name>
</gene>
<evidence type="ECO:0000256" key="4">
    <source>
        <dbReference type="ARBA" id="ARBA00022679"/>
    </source>
</evidence>
<keyword evidence="7 9" id="KW-0472">Membrane</keyword>
<dbReference type="RefSeq" id="WP_085889723.1">
    <property type="nucleotide sequence ID" value="NZ_FWFN01000009.1"/>
</dbReference>
<feature type="transmembrane region" description="Helical" evidence="9">
    <location>
        <begin position="111"/>
        <end position="134"/>
    </location>
</feature>
<proteinExistence type="inferred from homology"/>
<keyword evidence="5 9" id="KW-0812">Transmembrane</keyword>
<evidence type="ECO:0000259" key="10">
    <source>
        <dbReference type="Pfam" id="PF02397"/>
    </source>
</evidence>
<name>A0A1X7A4N3_9RHOB</name>
<dbReference type="AlphaFoldDB" id="A0A1X7A4N3"/>
<evidence type="ECO:0000256" key="6">
    <source>
        <dbReference type="ARBA" id="ARBA00022989"/>
    </source>
</evidence>
<evidence type="ECO:0000256" key="5">
    <source>
        <dbReference type="ARBA" id="ARBA00022692"/>
    </source>
</evidence>
<evidence type="ECO:0000256" key="2">
    <source>
        <dbReference type="ARBA" id="ARBA00006464"/>
    </source>
</evidence>
<dbReference type="OrthoDB" id="9808602at2"/>
<dbReference type="Pfam" id="PF02397">
    <property type="entry name" value="Bac_transf"/>
    <property type="match status" value="1"/>
</dbReference>